<feature type="chain" id="PRO_5032641634" evidence="1">
    <location>
        <begin position="18"/>
        <end position="395"/>
    </location>
</feature>
<name>A0A849SU23_UNCEI</name>
<dbReference type="Gene3D" id="1.10.606.20">
    <property type="match status" value="1"/>
</dbReference>
<dbReference type="Proteomes" id="UP000580839">
    <property type="component" value="Unassembled WGS sequence"/>
</dbReference>
<proteinExistence type="predicted"/>
<dbReference type="PANTHER" id="PTHR34599:SF1">
    <property type="entry name" value="PHOSPHATIDIC ACID PHOSPHATASE TYPE 2_HALOPEROXIDASE DOMAIN-CONTAINING PROTEIN"/>
    <property type="match status" value="1"/>
</dbReference>
<dbReference type="InterPro" id="IPR052559">
    <property type="entry name" value="V-haloperoxidase"/>
</dbReference>
<keyword evidence="1" id="KW-0732">Signal</keyword>
<keyword evidence="2" id="KW-0575">Peroxidase</keyword>
<dbReference type="EMBL" id="JABFRW010000010">
    <property type="protein sequence ID" value="NOT32719.1"/>
    <property type="molecule type" value="Genomic_DNA"/>
</dbReference>
<gene>
    <name evidence="2" type="ORF">HOP12_00970</name>
</gene>
<evidence type="ECO:0000313" key="2">
    <source>
        <dbReference type="EMBL" id="NOT32719.1"/>
    </source>
</evidence>
<keyword evidence="2" id="KW-0560">Oxidoreductase</keyword>
<organism evidence="2 3">
    <name type="scientific">Eiseniibacteriota bacterium</name>
    <dbReference type="NCBI Taxonomy" id="2212470"/>
    <lineage>
        <taxon>Bacteria</taxon>
        <taxon>Candidatus Eiseniibacteriota</taxon>
    </lineage>
</organism>
<sequence>MTSLVLALLACASLAFADVVTDANARAAEIASRQRPTPPAVRTMAIVQVSVFEAVRAITGRAPSFVANVTAKPGASVDAAVAAATHTALLELLPAEKPAIEADYQAALKPLADDQAKLDGVTVGEQAARGVLAARADDRATAPNTYLPRTSPSVYVPTTLPVTPHWGLRKPWAMRSGDQFRPAPPPALESAAWKRDLAEVRAVGASKSTTRTAEQTAIAKFWEATAPSIYWPVARAYLSARTPDVTESARLLAAAAIAMDDALIAVFDAKYAFNFWRPITATRNAPAGMREAGWEPFIDTPMHPEYPCAHCVISGALGAVLESDLAGAASPRLRSTSPTAPGVEREWATPAEFMKEVAEARIYDGVHYRNSAEVGTAQGKKVAELVMGKFPRAKR</sequence>
<evidence type="ECO:0000313" key="3">
    <source>
        <dbReference type="Proteomes" id="UP000580839"/>
    </source>
</evidence>
<dbReference type="CDD" id="cd03398">
    <property type="entry name" value="PAP2_haloperoxidase"/>
    <property type="match status" value="1"/>
</dbReference>
<dbReference type="InterPro" id="IPR036938">
    <property type="entry name" value="PAP2/HPO_sf"/>
</dbReference>
<evidence type="ECO:0000256" key="1">
    <source>
        <dbReference type="SAM" id="SignalP"/>
    </source>
</evidence>
<feature type="signal peptide" evidence="1">
    <location>
        <begin position="1"/>
        <end position="17"/>
    </location>
</feature>
<accession>A0A849SU23</accession>
<comment type="caution">
    <text evidence="2">The sequence shown here is derived from an EMBL/GenBank/DDBJ whole genome shotgun (WGS) entry which is preliminary data.</text>
</comment>
<dbReference type="GO" id="GO:0004601">
    <property type="term" value="F:peroxidase activity"/>
    <property type="evidence" value="ECO:0007669"/>
    <property type="project" value="UniProtKB-KW"/>
</dbReference>
<reference evidence="2 3" key="1">
    <citation type="submission" date="2020-04" db="EMBL/GenBank/DDBJ databases">
        <title>Metagenomic profiling of ammonia- and methane-oxidizing microorganisms in a Dutch drinking water treatment plant.</title>
        <authorList>
            <person name="Poghosyan L."/>
            <person name="Leucker S."/>
        </authorList>
    </citation>
    <scope>NUCLEOTIDE SEQUENCE [LARGE SCALE GENOMIC DNA]</scope>
    <source>
        <strain evidence="2">S-RSF-IL-03</strain>
    </source>
</reference>
<protein>
    <submittedName>
        <fullName evidence="2">Vanadium-dependent haloperoxidase</fullName>
    </submittedName>
</protein>
<dbReference type="SUPFAM" id="SSF48317">
    <property type="entry name" value="Acid phosphatase/Vanadium-dependent haloperoxidase"/>
    <property type="match status" value="1"/>
</dbReference>
<dbReference type="AlphaFoldDB" id="A0A849SU23"/>
<dbReference type="PANTHER" id="PTHR34599">
    <property type="entry name" value="PEROXIDASE-RELATED"/>
    <property type="match status" value="1"/>
</dbReference>